<evidence type="ECO:0000256" key="1">
    <source>
        <dbReference type="SAM" id="Phobius"/>
    </source>
</evidence>
<feature type="transmembrane region" description="Helical" evidence="1">
    <location>
        <begin position="44"/>
        <end position="64"/>
    </location>
</feature>
<protein>
    <submittedName>
        <fullName evidence="2">Uncharacterized protein</fullName>
    </submittedName>
</protein>
<keyword evidence="1" id="KW-0812">Transmembrane</keyword>
<evidence type="ECO:0000313" key="2">
    <source>
        <dbReference type="EMBL" id="MFC2972301.1"/>
    </source>
</evidence>
<keyword evidence="3" id="KW-1185">Reference proteome</keyword>
<organism evidence="2 3">
    <name type="scientific">Azotobacter bryophylli</name>
    <dbReference type="NCBI Taxonomy" id="1986537"/>
    <lineage>
        <taxon>Bacteria</taxon>
        <taxon>Pseudomonadati</taxon>
        <taxon>Pseudomonadota</taxon>
        <taxon>Gammaproteobacteria</taxon>
        <taxon>Pseudomonadales</taxon>
        <taxon>Pseudomonadaceae</taxon>
        <taxon>Azotobacter</taxon>
    </lineage>
</organism>
<accession>A0ABV7ASQ2</accession>
<proteinExistence type="predicted"/>
<sequence length="68" mass="7802">MSYILEALKQSEKNRQKGRVPDISTAPTTIRSSFEAPSRRIRPYLPYLLLAAALVALAAVFLWWNPWQ</sequence>
<reference evidence="3" key="1">
    <citation type="journal article" date="2019" name="Int. J. Syst. Evol. Microbiol.">
        <title>The Global Catalogue of Microorganisms (GCM) 10K type strain sequencing project: providing services to taxonomists for standard genome sequencing and annotation.</title>
        <authorList>
            <consortium name="The Broad Institute Genomics Platform"/>
            <consortium name="The Broad Institute Genome Sequencing Center for Infectious Disease"/>
            <person name="Wu L."/>
            <person name="Ma J."/>
        </authorList>
    </citation>
    <scope>NUCLEOTIDE SEQUENCE [LARGE SCALE GENOMIC DNA]</scope>
    <source>
        <strain evidence="3">KCTC 62195</strain>
    </source>
</reference>
<evidence type="ECO:0000313" key="3">
    <source>
        <dbReference type="Proteomes" id="UP001595457"/>
    </source>
</evidence>
<gene>
    <name evidence="2" type="ORF">ACFOJE_08785</name>
</gene>
<dbReference type="Proteomes" id="UP001595457">
    <property type="component" value="Unassembled WGS sequence"/>
</dbReference>
<keyword evidence="1" id="KW-1133">Transmembrane helix</keyword>
<comment type="caution">
    <text evidence="2">The sequence shown here is derived from an EMBL/GenBank/DDBJ whole genome shotgun (WGS) entry which is preliminary data.</text>
</comment>
<keyword evidence="1" id="KW-0472">Membrane</keyword>
<feature type="non-terminal residue" evidence="2">
    <location>
        <position position="68"/>
    </location>
</feature>
<name>A0ABV7ASQ2_9GAMM</name>
<dbReference type="EMBL" id="JBHRSJ010000016">
    <property type="protein sequence ID" value="MFC2972301.1"/>
    <property type="molecule type" value="Genomic_DNA"/>
</dbReference>